<evidence type="ECO:0000313" key="1">
    <source>
        <dbReference type="EMBL" id="KAF9742798.1"/>
    </source>
</evidence>
<gene>
    <name evidence="1" type="ORF">IM811_006980</name>
</gene>
<dbReference type="Proteomes" id="UP000616885">
    <property type="component" value="Unassembled WGS sequence"/>
</dbReference>
<comment type="caution">
    <text evidence="1">The sequence shown here is derived from an EMBL/GenBank/DDBJ whole genome shotgun (WGS) entry which is preliminary data.</text>
</comment>
<evidence type="ECO:0000313" key="2">
    <source>
        <dbReference type="Proteomes" id="UP000616885"/>
    </source>
</evidence>
<dbReference type="AlphaFoldDB" id="A0A8H7K961"/>
<name>A0A8H7K961_BIOOC</name>
<organism evidence="1 2">
    <name type="scientific">Bionectria ochroleuca</name>
    <name type="common">Gliocladium roseum</name>
    <dbReference type="NCBI Taxonomy" id="29856"/>
    <lineage>
        <taxon>Eukaryota</taxon>
        <taxon>Fungi</taxon>
        <taxon>Dikarya</taxon>
        <taxon>Ascomycota</taxon>
        <taxon>Pezizomycotina</taxon>
        <taxon>Sordariomycetes</taxon>
        <taxon>Hypocreomycetidae</taxon>
        <taxon>Hypocreales</taxon>
        <taxon>Bionectriaceae</taxon>
        <taxon>Clonostachys</taxon>
    </lineage>
</organism>
<proteinExistence type="predicted"/>
<sequence>MVLGEIHGTRWFDRRVADSEAALGIWTKVRAEDLDGAETFAQDVDIDGVLSGWP</sequence>
<dbReference type="EMBL" id="JADCTT010000019">
    <property type="protein sequence ID" value="KAF9742798.1"/>
    <property type="molecule type" value="Genomic_DNA"/>
</dbReference>
<accession>A0A8H7K961</accession>
<reference evidence="1" key="1">
    <citation type="submission" date="2020-10" db="EMBL/GenBank/DDBJ databases">
        <title>High-Quality Genome Resource of Clonostachys rosea strain S41 by Oxford Nanopore Long-Read Sequencing.</title>
        <authorList>
            <person name="Wang H."/>
        </authorList>
    </citation>
    <scope>NUCLEOTIDE SEQUENCE</scope>
    <source>
        <strain evidence="1">S41</strain>
    </source>
</reference>
<protein>
    <submittedName>
        <fullName evidence="1">Uncharacterized protein</fullName>
    </submittedName>
</protein>